<gene>
    <name evidence="2" type="ORF">KQI42_14495</name>
</gene>
<protein>
    <submittedName>
        <fullName evidence="2">Acetaldehyde dehydrogenase (Acetylating)</fullName>
        <ecNumber evidence="2">1.2.1.10</ecNumber>
    </submittedName>
</protein>
<name>A0ABS6E8I7_9FIRM</name>
<dbReference type="InterPro" id="IPR013357">
    <property type="entry name" value="Acetaldehyde_DH_acetylating"/>
</dbReference>
<organism evidence="2 3">
    <name type="scientific">Tissierella simiarum</name>
    <dbReference type="NCBI Taxonomy" id="2841534"/>
    <lineage>
        <taxon>Bacteria</taxon>
        <taxon>Bacillati</taxon>
        <taxon>Bacillota</taxon>
        <taxon>Tissierellia</taxon>
        <taxon>Tissierellales</taxon>
        <taxon>Tissierellaceae</taxon>
        <taxon>Tissierella</taxon>
    </lineage>
</organism>
<sequence length="485" mass="52773">MEVLDKDLLSVQEARNLISKAKEAQKKYCELSMERINKIVDAVAKAASREAESLAILASEETGFGNYKDKTAKNKLASDKLYDYIKDMKTLGIIREDKEKKIVEIGTPVGIITALIPSTNPTSTTIYKTLIALKSGNAIIFSPHPGAYKCISKTVEILSKAAVENGAPEGLISCQSILTMESTNELMKNRNIGTILATGGSNMVRAAYSSGNPAIGVGPGNVPAYIERSADVEKAVRRIFSSKTFDNGTICASEQSIITEKIIEEKVKVEVVKQGGYFLFGDKLARVLKVMDNPNGLINPKIVGKTAEDIAEMAGIEIPKGTRVLLYEEKGVGREYPFSKEKLTALLGFYTVESWKEACELCFRLLEYGGLGHTLSIHSNNEEIIREFALHKPVSRILVNTPSSQGAVGITTNLAPSLTLGSGAVGGSATSDNVTPMNLINIRRMAYGIEGFEEFYEEPDICKKESIDVDTIAKIVIEKLKELSK</sequence>
<dbReference type="Pfam" id="PF00171">
    <property type="entry name" value="Aldedh"/>
    <property type="match status" value="1"/>
</dbReference>
<reference evidence="2 3" key="1">
    <citation type="submission" date="2021-06" db="EMBL/GenBank/DDBJ databases">
        <authorList>
            <person name="Sun Q."/>
            <person name="Li D."/>
        </authorList>
    </citation>
    <scope>NUCLEOTIDE SEQUENCE [LARGE SCALE GENOMIC DNA]</scope>
    <source>
        <strain evidence="2 3">MSJ-40</strain>
    </source>
</reference>
<comment type="caution">
    <text evidence="2">The sequence shown here is derived from an EMBL/GenBank/DDBJ whole genome shotgun (WGS) entry which is preliminary data.</text>
</comment>
<accession>A0ABS6E8I7</accession>
<dbReference type="CDD" id="cd07122">
    <property type="entry name" value="ALDH_F20_ACDH"/>
    <property type="match status" value="1"/>
</dbReference>
<evidence type="ECO:0000259" key="1">
    <source>
        <dbReference type="Pfam" id="PF00171"/>
    </source>
</evidence>
<dbReference type="PANTHER" id="PTHR11699">
    <property type="entry name" value="ALDEHYDE DEHYDROGENASE-RELATED"/>
    <property type="match status" value="1"/>
</dbReference>
<keyword evidence="2" id="KW-0560">Oxidoreductase</keyword>
<dbReference type="EMBL" id="JAHLPM010000013">
    <property type="protein sequence ID" value="MBU5439229.1"/>
    <property type="molecule type" value="Genomic_DNA"/>
</dbReference>
<evidence type="ECO:0000313" key="2">
    <source>
        <dbReference type="EMBL" id="MBU5439229.1"/>
    </source>
</evidence>
<feature type="domain" description="Aldehyde dehydrogenase" evidence="1">
    <location>
        <begin position="11"/>
        <end position="284"/>
    </location>
</feature>
<evidence type="ECO:0000313" key="3">
    <source>
        <dbReference type="Proteomes" id="UP000749471"/>
    </source>
</evidence>
<dbReference type="GO" id="GO:0008774">
    <property type="term" value="F:acetaldehyde dehydrogenase (acetylating) activity"/>
    <property type="evidence" value="ECO:0007669"/>
    <property type="project" value="UniProtKB-EC"/>
</dbReference>
<dbReference type="Proteomes" id="UP000749471">
    <property type="component" value="Unassembled WGS sequence"/>
</dbReference>
<dbReference type="NCBIfam" id="TIGR02518">
    <property type="entry name" value="EutH_ACDH"/>
    <property type="match status" value="1"/>
</dbReference>
<dbReference type="RefSeq" id="WP_216520939.1">
    <property type="nucleotide sequence ID" value="NZ_JAHLPM010000013.1"/>
</dbReference>
<keyword evidence="3" id="KW-1185">Reference proteome</keyword>
<proteinExistence type="predicted"/>
<dbReference type="InterPro" id="IPR015590">
    <property type="entry name" value="Aldehyde_DH_dom"/>
</dbReference>
<dbReference type="EC" id="1.2.1.10" evidence="2"/>